<accession>A0A803QXZ5</accession>
<reference evidence="2 3" key="1">
    <citation type="submission" date="2018-11" db="EMBL/GenBank/DDBJ databases">
        <authorList>
            <person name="Grassa J C."/>
        </authorList>
    </citation>
    <scope>NUCLEOTIDE SEQUENCE [LARGE SCALE GENOMIC DNA]</scope>
</reference>
<evidence type="ECO:0000313" key="2">
    <source>
        <dbReference type="EnsemblPlants" id="cds.novel_model_2749_5bd9a17a.2.5bd9b137"/>
    </source>
</evidence>
<dbReference type="Gramene" id="novel_model_2749_5bd9a17a.2.5bd9b137">
    <property type="protein sequence ID" value="cds.novel_model_2749_5bd9a17a.2.5bd9b137"/>
    <property type="gene ID" value="novel_gene_1479_5bd9a17a"/>
</dbReference>
<dbReference type="Proteomes" id="UP000596661">
    <property type="component" value="Chromosome 3"/>
</dbReference>
<keyword evidence="3" id="KW-1185">Reference proteome</keyword>
<feature type="region of interest" description="Disordered" evidence="1">
    <location>
        <begin position="28"/>
        <end position="47"/>
    </location>
</feature>
<protein>
    <submittedName>
        <fullName evidence="2">Uncharacterized protein</fullName>
    </submittedName>
</protein>
<name>A0A803QXZ7_CANSA</name>
<dbReference type="EnsemblPlants" id="novel_model_2749_5bd9a17a.2.5bd9b137">
    <property type="protein sequence ID" value="cds.novel_model_2749_5bd9a17a.2.5bd9b137"/>
    <property type="gene ID" value="novel_gene_1479_5bd9a17a"/>
</dbReference>
<proteinExistence type="predicted"/>
<dbReference type="EnsemblPlants" id="novel_model_2748_5bd9a17a.1.5bd9b137">
    <property type="protein sequence ID" value="cds.novel_model_2748_5bd9a17a.1.5bd9b137"/>
    <property type="gene ID" value="novel_gene_1479_5bd9a17a"/>
</dbReference>
<accession>A0A803QXZ6</accession>
<accession>A0A803QXZ7</accession>
<sequence length="95" mass="10491">MDEELKTNRFVIDLPLLNKEPNIAFEQSLSHNESSAGKREPATKLGPVGLSKPWASAAQDLIKVLKATPSRILCAIHKPRAMPPQSKTLTWIFAT</sequence>
<evidence type="ECO:0000313" key="3">
    <source>
        <dbReference type="Proteomes" id="UP000596661"/>
    </source>
</evidence>
<dbReference type="EnsemblPlants" id="novel_model_2747_5bd9a17a">
    <property type="protein sequence ID" value="cds.novel_model_2747_5bd9a17a"/>
    <property type="gene ID" value="novel_gene_1479_5bd9a17a"/>
</dbReference>
<evidence type="ECO:0000256" key="1">
    <source>
        <dbReference type="SAM" id="MobiDB-lite"/>
    </source>
</evidence>
<dbReference type="Gramene" id="novel_model_2748_5bd9a17a.1.5bd9b137">
    <property type="protein sequence ID" value="cds.novel_model_2748_5bd9a17a.1.5bd9b137"/>
    <property type="gene ID" value="novel_gene_1479_5bd9a17a"/>
</dbReference>
<organism evidence="2 3">
    <name type="scientific">Cannabis sativa</name>
    <name type="common">Hemp</name>
    <name type="synonym">Marijuana</name>
    <dbReference type="NCBI Taxonomy" id="3483"/>
    <lineage>
        <taxon>Eukaryota</taxon>
        <taxon>Viridiplantae</taxon>
        <taxon>Streptophyta</taxon>
        <taxon>Embryophyta</taxon>
        <taxon>Tracheophyta</taxon>
        <taxon>Spermatophyta</taxon>
        <taxon>Magnoliopsida</taxon>
        <taxon>eudicotyledons</taxon>
        <taxon>Gunneridae</taxon>
        <taxon>Pentapetalae</taxon>
        <taxon>rosids</taxon>
        <taxon>fabids</taxon>
        <taxon>Rosales</taxon>
        <taxon>Cannabaceae</taxon>
        <taxon>Cannabis</taxon>
    </lineage>
</organism>
<gene>
    <name evidence="2" type="primary">LOC115709239</name>
</gene>
<reference evidence="2" key="2">
    <citation type="submission" date="2021-03" db="UniProtKB">
        <authorList>
            <consortium name="EnsemblPlants"/>
        </authorList>
    </citation>
    <scope>IDENTIFICATION</scope>
</reference>
<dbReference type="AlphaFoldDB" id="A0A803QXZ7"/>
<dbReference type="EMBL" id="UZAU01000249">
    <property type="status" value="NOT_ANNOTATED_CDS"/>
    <property type="molecule type" value="Genomic_DNA"/>
</dbReference>
<dbReference type="Gramene" id="novel_model_2747_5bd9a17a">
    <property type="protein sequence ID" value="cds.novel_model_2747_5bd9a17a"/>
    <property type="gene ID" value="novel_gene_1479_5bd9a17a"/>
</dbReference>